<proteinExistence type="predicted"/>
<dbReference type="EMBL" id="CP064786">
    <property type="protein sequence ID" value="QSG01772.1"/>
    <property type="molecule type" value="Genomic_DNA"/>
</dbReference>
<evidence type="ECO:0008006" key="4">
    <source>
        <dbReference type="Google" id="ProtNLM"/>
    </source>
</evidence>
<keyword evidence="3" id="KW-1185">Reference proteome</keyword>
<dbReference type="AlphaFoldDB" id="A0A897MMZ2"/>
<protein>
    <recommendedName>
        <fullName evidence="4">Major facilitator superfamily (MFS) profile domain-containing protein</fullName>
    </recommendedName>
</protein>
<gene>
    <name evidence="2" type="ORF">AArcS_0544</name>
</gene>
<dbReference type="KEGG" id="hara:AArcS_0544"/>
<keyword evidence="1" id="KW-0472">Membrane</keyword>
<sequence>MDSHQLPIAIGVMLVSAAAGAAVSGYPQWGILLIGAVAGLLSIALGIVMAPKPPMGE</sequence>
<reference evidence="2" key="1">
    <citation type="submission" date="2020-11" db="EMBL/GenBank/DDBJ databases">
        <title>Carbohydrate-dependent, anaerobic sulfur respiration: A novel catabolism in halophilic archaea.</title>
        <authorList>
            <person name="Sorokin D.Y."/>
            <person name="Messina E."/>
            <person name="Smedile F."/>
            <person name="La Cono V."/>
            <person name="Hallsworth J.E."/>
            <person name="Yakimov M.M."/>
        </authorList>
    </citation>
    <scope>NUCLEOTIDE SEQUENCE</scope>
    <source>
        <strain evidence="2">AArc-S</strain>
    </source>
</reference>
<evidence type="ECO:0000313" key="2">
    <source>
        <dbReference type="EMBL" id="QSG01772.1"/>
    </source>
</evidence>
<keyword evidence="1" id="KW-0812">Transmembrane</keyword>
<evidence type="ECO:0000313" key="3">
    <source>
        <dbReference type="Proteomes" id="UP000663586"/>
    </source>
</evidence>
<dbReference type="Proteomes" id="UP000663586">
    <property type="component" value="Chromosome"/>
</dbReference>
<keyword evidence="1" id="KW-1133">Transmembrane helix</keyword>
<accession>A0A897MMZ2</accession>
<dbReference type="GeneID" id="70683925"/>
<organism evidence="2 3">
    <name type="scientific">Natranaeroarchaeum sulfidigenes</name>
    <dbReference type="NCBI Taxonomy" id="2784880"/>
    <lineage>
        <taxon>Archaea</taxon>
        <taxon>Methanobacteriati</taxon>
        <taxon>Methanobacteriota</taxon>
        <taxon>Stenosarchaea group</taxon>
        <taxon>Halobacteria</taxon>
        <taxon>Halobacteriales</taxon>
        <taxon>Natronoarchaeaceae</taxon>
        <taxon>Natranaeroarchaeum</taxon>
    </lineage>
</organism>
<name>A0A897MMZ2_9EURY</name>
<evidence type="ECO:0000256" key="1">
    <source>
        <dbReference type="SAM" id="Phobius"/>
    </source>
</evidence>
<dbReference type="RefSeq" id="WP_238478882.1">
    <property type="nucleotide sequence ID" value="NZ_CP064786.1"/>
</dbReference>
<feature type="transmembrane region" description="Helical" evidence="1">
    <location>
        <begin position="31"/>
        <end position="50"/>
    </location>
</feature>